<dbReference type="InterPro" id="IPR025668">
    <property type="entry name" value="Tnp_DDE_dom"/>
</dbReference>
<evidence type="ECO:0000313" key="3">
    <source>
        <dbReference type="Proteomes" id="UP000249016"/>
    </source>
</evidence>
<dbReference type="Proteomes" id="UP000249016">
    <property type="component" value="Unassembled WGS sequence"/>
</dbReference>
<keyword evidence="3" id="KW-1185">Reference proteome</keyword>
<sequence length="150" mass="17347">MHVYTLYFRRCRKSQFTGTYFVDSKKLPVCDNRRIHSHRVFADIAARGKSSTGWFFGLKIHLVINQFGEIVSFLLTTGNVADNNHQVLHYLLDHLKGHCIGDKGYLSVLFEHFYERGLHLITKVRAKMKNQLMPYLLNSRSLCVAESTAK</sequence>
<dbReference type="RefSeq" id="WP_111344411.1">
    <property type="nucleotide sequence ID" value="NZ_QLII01000001.1"/>
</dbReference>
<dbReference type="EMBL" id="QLII01000001">
    <property type="protein sequence ID" value="RAI75709.1"/>
    <property type="molecule type" value="Genomic_DNA"/>
</dbReference>
<organism evidence="2 3">
    <name type="scientific">Spirosoma telluris</name>
    <dbReference type="NCBI Taxonomy" id="2183553"/>
    <lineage>
        <taxon>Bacteria</taxon>
        <taxon>Pseudomonadati</taxon>
        <taxon>Bacteroidota</taxon>
        <taxon>Cytophagia</taxon>
        <taxon>Cytophagales</taxon>
        <taxon>Cytophagaceae</taxon>
        <taxon>Spirosoma</taxon>
    </lineage>
</organism>
<dbReference type="AlphaFoldDB" id="A0A327NMU4"/>
<protein>
    <recommendedName>
        <fullName evidence="1">Transposase DDE domain-containing protein</fullName>
    </recommendedName>
</protein>
<reference evidence="2 3" key="1">
    <citation type="submission" date="2018-06" db="EMBL/GenBank/DDBJ databases">
        <title>Spirosoma sp. HMF3257 Genome sequencing and assembly.</title>
        <authorList>
            <person name="Kang H."/>
            <person name="Cha I."/>
            <person name="Kim H."/>
            <person name="Kang J."/>
            <person name="Joh K."/>
        </authorList>
    </citation>
    <scope>NUCLEOTIDE SEQUENCE [LARGE SCALE GENOMIC DNA]</scope>
    <source>
        <strain evidence="2 3">HMF3257</strain>
    </source>
</reference>
<proteinExistence type="predicted"/>
<evidence type="ECO:0000259" key="1">
    <source>
        <dbReference type="Pfam" id="PF13612"/>
    </source>
</evidence>
<name>A0A327NMU4_9BACT</name>
<comment type="caution">
    <text evidence="2">The sequence shown here is derived from an EMBL/GenBank/DDBJ whole genome shotgun (WGS) entry which is preliminary data.</text>
</comment>
<gene>
    <name evidence="2" type="ORF">HMF3257_18930</name>
</gene>
<evidence type="ECO:0000313" key="2">
    <source>
        <dbReference type="EMBL" id="RAI75709.1"/>
    </source>
</evidence>
<dbReference type="Pfam" id="PF13612">
    <property type="entry name" value="DDE_Tnp_1_3"/>
    <property type="match status" value="1"/>
</dbReference>
<feature type="domain" description="Transposase DDE" evidence="1">
    <location>
        <begin position="13"/>
        <end position="134"/>
    </location>
</feature>
<accession>A0A327NMU4</accession>